<accession>A0A6V8KJ03</accession>
<dbReference type="PANTHER" id="PTHR42959:SF1">
    <property type="entry name" value="CARBAMOYLTRANSFERASE HYPF"/>
    <property type="match status" value="1"/>
</dbReference>
<protein>
    <recommendedName>
        <fullName evidence="1">Carbamoyltransferase Kae1-like domain-containing protein</fullName>
    </recommendedName>
</protein>
<dbReference type="InterPro" id="IPR051060">
    <property type="entry name" value="Carbamoyltrans_HypF-like"/>
</dbReference>
<keyword evidence="3" id="KW-1185">Reference proteome</keyword>
<dbReference type="RefSeq" id="WP_218579234.1">
    <property type="nucleotide sequence ID" value="NZ_BLPF01000002.1"/>
</dbReference>
<sequence>MYDPAPTLREALERVAVEPVGLVAARFHTTVAEVTVALVSRVGGPSRTVCLGGGVWQNSRLATQTTAALQTAGFHAYLGARVPVNDGGISYGQAVVAAAQLARR</sequence>
<dbReference type="AlphaFoldDB" id="A0A6V8KJ03"/>
<dbReference type="Proteomes" id="UP000482800">
    <property type="component" value="Unassembled WGS sequence"/>
</dbReference>
<dbReference type="Pfam" id="PF22521">
    <property type="entry name" value="HypF_C_2"/>
    <property type="match status" value="1"/>
</dbReference>
<dbReference type="Gene3D" id="3.30.420.360">
    <property type="match status" value="1"/>
</dbReference>
<feature type="domain" description="Carbamoyltransferase Kae1-like" evidence="1">
    <location>
        <begin position="2"/>
        <end position="93"/>
    </location>
</feature>
<gene>
    <name evidence="2" type="ORF">Phou_058670</name>
</gene>
<name>A0A6V8KJ03_9ACTN</name>
<organism evidence="2 3">
    <name type="scientific">Phytohabitans houttuyneae</name>
    <dbReference type="NCBI Taxonomy" id="1076126"/>
    <lineage>
        <taxon>Bacteria</taxon>
        <taxon>Bacillati</taxon>
        <taxon>Actinomycetota</taxon>
        <taxon>Actinomycetes</taxon>
        <taxon>Micromonosporales</taxon>
        <taxon>Micromonosporaceae</taxon>
    </lineage>
</organism>
<reference evidence="2 3" key="2">
    <citation type="submission" date="2020-03" db="EMBL/GenBank/DDBJ databases">
        <authorList>
            <person name="Ichikawa N."/>
            <person name="Kimura A."/>
            <person name="Kitahashi Y."/>
            <person name="Uohara A."/>
        </authorList>
    </citation>
    <scope>NUCLEOTIDE SEQUENCE [LARGE SCALE GENOMIC DNA]</scope>
    <source>
        <strain evidence="2 3">NBRC 108639</strain>
    </source>
</reference>
<comment type="caution">
    <text evidence="2">The sequence shown here is derived from an EMBL/GenBank/DDBJ whole genome shotgun (WGS) entry which is preliminary data.</text>
</comment>
<evidence type="ECO:0000313" key="3">
    <source>
        <dbReference type="Proteomes" id="UP000482800"/>
    </source>
</evidence>
<dbReference type="PANTHER" id="PTHR42959">
    <property type="entry name" value="CARBAMOYLTRANSFERASE"/>
    <property type="match status" value="1"/>
</dbReference>
<dbReference type="InterPro" id="IPR055128">
    <property type="entry name" value="HypF_C_2"/>
</dbReference>
<dbReference type="Gene3D" id="3.30.420.560">
    <property type="match status" value="1"/>
</dbReference>
<dbReference type="GO" id="GO:0051604">
    <property type="term" value="P:protein maturation"/>
    <property type="evidence" value="ECO:0007669"/>
    <property type="project" value="TreeGrafter"/>
</dbReference>
<dbReference type="GO" id="GO:0008270">
    <property type="term" value="F:zinc ion binding"/>
    <property type="evidence" value="ECO:0007669"/>
    <property type="project" value="TreeGrafter"/>
</dbReference>
<reference evidence="2 3" key="1">
    <citation type="submission" date="2020-03" db="EMBL/GenBank/DDBJ databases">
        <title>Whole genome shotgun sequence of Phytohabitans houttuyneae NBRC 108639.</title>
        <authorList>
            <person name="Komaki H."/>
            <person name="Tamura T."/>
        </authorList>
    </citation>
    <scope>NUCLEOTIDE SEQUENCE [LARGE SCALE GENOMIC DNA]</scope>
    <source>
        <strain evidence="2 3">NBRC 108639</strain>
    </source>
</reference>
<dbReference type="EMBL" id="BLPF01000002">
    <property type="protein sequence ID" value="GFJ81687.1"/>
    <property type="molecule type" value="Genomic_DNA"/>
</dbReference>
<dbReference type="Gene3D" id="1.10.357.160">
    <property type="match status" value="1"/>
</dbReference>
<proteinExistence type="predicted"/>
<dbReference type="GO" id="GO:0016743">
    <property type="term" value="F:carboxyl- or carbamoyltransferase activity"/>
    <property type="evidence" value="ECO:0007669"/>
    <property type="project" value="TreeGrafter"/>
</dbReference>
<evidence type="ECO:0000259" key="1">
    <source>
        <dbReference type="Pfam" id="PF22521"/>
    </source>
</evidence>
<evidence type="ECO:0000313" key="2">
    <source>
        <dbReference type="EMBL" id="GFJ81687.1"/>
    </source>
</evidence>